<dbReference type="PROSITE" id="PS51387">
    <property type="entry name" value="FAD_PCMH"/>
    <property type="match status" value="1"/>
</dbReference>
<dbReference type="Pfam" id="PF00941">
    <property type="entry name" value="FAD_binding_5"/>
    <property type="match status" value="1"/>
</dbReference>
<dbReference type="SUPFAM" id="SSF55447">
    <property type="entry name" value="CO dehydrogenase flavoprotein C-terminal domain-like"/>
    <property type="match status" value="1"/>
</dbReference>
<evidence type="ECO:0000256" key="2">
    <source>
        <dbReference type="ARBA" id="ARBA00022827"/>
    </source>
</evidence>
<dbReference type="InterPro" id="IPR036683">
    <property type="entry name" value="CO_DH_flav_C_dom_sf"/>
</dbReference>
<organism evidence="5 6">
    <name type="scientific">Streptomyces graminofaciens</name>
    <dbReference type="NCBI Taxonomy" id="68212"/>
    <lineage>
        <taxon>Bacteria</taxon>
        <taxon>Bacillati</taxon>
        <taxon>Actinomycetota</taxon>
        <taxon>Actinomycetes</taxon>
        <taxon>Kitasatosporales</taxon>
        <taxon>Streptomycetaceae</taxon>
        <taxon>Streptomyces</taxon>
    </lineage>
</organism>
<accession>A0ABN5VB57</accession>
<keyword evidence="2" id="KW-0274">FAD</keyword>
<sequence length="297" mass="31332">MKPPPFAYESPESLDSALAVLADAGDDAKPLAGGQSLIPLLNLRFASPAMLVDLNRLVDLEYVRVDGDTLRIGALTRHSTVEHSPDVAEHHPLLAQAMRFVAHPQVRNRGTIGGTVAHADPAAEVPLVMLLSDARFTACSIRGEREIAARDFFLSIYTTTLEPDEIITEVSLPITPRRHDRARASSFREFARRHGDYAIGGAAAIVELDADGVCTDVRIGLLGAGGTPVEAGAGARAALVGSPVTAESVRAAAHEATADISPPPTLHGDVGYRTTVIAEMAMRALRGATNTAKEALA</sequence>
<dbReference type="Proteomes" id="UP001321542">
    <property type="component" value="Chromosome"/>
</dbReference>
<dbReference type="EMBL" id="AP018448">
    <property type="protein sequence ID" value="BBC30505.1"/>
    <property type="molecule type" value="Genomic_DNA"/>
</dbReference>
<dbReference type="PANTHER" id="PTHR42659:SF2">
    <property type="entry name" value="XANTHINE DEHYDROGENASE SUBUNIT C-RELATED"/>
    <property type="match status" value="1"/>
</dbReference>
<reference evidence="5 6" key="1">
    <citation type="journal article" date="2010" name="ChemBioChem">
        <title>Cloning and characterization of the biosynthetic gene cluster of 16-membered macrolide antibiotic FD-891: involvement of a dual functional cytochrome P450 monooxygenase catalyzing epoxidation and hydroxylation.</title>
        <authorList>
            <person name="Kudo F."/>
            <person name="Motegi A."/>
            <person name="Mizoue K."/>
            <person name="Eguchi T."/>
        </authorList>
    </citation>
    <scope>NUCLEOTIDE SEQUENCE [LARGE SCALE GENOMIC DNA]</scope>
    <source>
        <strain evidence="5 6">A-8890</strain>
    </source>
</reference>
<keyword evidence="3" id="KW-0560">Oxidoreductase</keyword>
<dbReference type="InterPro" id="IPR016166">
    <property type="entry name" value="FAD-bd_PCMH"/>
</dbReference>
<keyword evidence="1" id="KW-0285">Flavoprotein</keyword>
<reference evidence="5 6" key="2">
    <citation type="journal article" date="2023" name="ChemBioChem">
        <title>Acyltransferase Domain Exchange between Two Independent Type I Polyketide Synthases in the Same Producer Strain of Macrolide Antibiotics.</title>
        <authorList>
            <person name="Kudo F."/>
            <person name="Kishikawa K."/>
            <person name="Tsuboi K."/>
            <person name="Kido T."/>
            <person name="Usui T."/>
            <person name="Hashimoto J."/>
            <person name="Shin-Ya K."/>
            <person name="Miyanaga A."/>
            <person name="Eguchi T."/>
        </authorList>
    </citation>
    <scope>NUCLEOTIDE SEQUENCE [LARGE SCALE GENOMIC DNA]</scope>
    <source>
        <strain evidence="5 6">A-8890</strain>
    </source>
</reference>
<keyword evidence="6" id="KW-1185">Reference proteome</keyword>
<evidence type="ECO:0000313" key="5">
    <source>
        <dbReference type="EMBL" id="BBC30505.1"/>
    </source>
</evidence>
<dbReference type="Pfam" id="PF03450">
    <property type="entry name" value="CO_deh_flav_C"/>
    <property type="match status" value="1"/>
</dbReference>
<dbReference type="InterPro" id="IPR016169">
    <property type="entry name" value="FAD-bd_PCMH_sub2"/>
</dbReference>
<evidence type="ECO:0000256" key="3">
    <source>
        <dbReference type="ARBA" id="ARBA00023002"/>
    </source>
</evidence>
<name>A0ABN5VB57_9ACTN</name>
<dbReference type="Gene3D" id="3.30.465.10">
    <property type="match status" value="1"/>
</dbReference>
<dbReference type="PANTHER" id="PTHR42659">
    <property type="entry name" value="XANTHINE DEHYDROGENASE SUBUNIT C-RELATED"/>
    <property type="match status" value="1"/>
</dbReference>
<dbReference type="InterPro" id="IPR002346">
    <property type="entry name" value="Mopterin_DH_FAD-bd"/>
</dbReference>
<dbReference type="InterPro" id="IPR036318">
    <property type="entry name" value="FAD-bd_PCMH-like_sf"/>
</dbReference>
<dbReference type="InterPro" id="IPR005107">
    <property type="entry name" value="CO_DH_flav_C"/>
</dbReference>
<dbReference type="RefSeq" id="WP_286249136.1">
    <property type="nucleotide sequence ID" value="NZ_AP018448.1"/>
</dbReference>
<dbReference type="InterPro" id="IPR016167">
    <property type="entry name" value="FAD-bd_PCMH_sub1"/>
</dbReference>
<protein>
    <recommendedName>
        <fullName evidence="4">FAD-binding PCMH-type domain-containing protein</fullName>
    </recommendedName>
</protein>
<dbReference type="Gene3D" id="3.30.390.50">
    <property type="entry name" value="CO dehydrogenase flavoprotein, C-terminal domain"/>
    <property type="match status" value="1"/>
</dbReference>
<feature type="domain" description="FAD-binding PCMH-type" evidence="4">
    <location>
        <begin position="1"/>
        <end position="177"/>
    </location>
</feature>
<evidence type="ECO:0000313" key="6">
    <source>
        <dbReference type="Proteomes" id="UP001321542"/>
    </source>
</evidence>
<dbReference type="Gene3D" id="3.30.43.10">
    <property type="entry name" value="Uridine Diphospho-n-acetylenolpyruvylglucosamine Reductase, domain 2"/>
    <property type="match status" value="1"/>
</dbReference>
<dbReference type="SMART" id="SM01092">
    <property type="entry name" value="CO_deh_flav_C"/>
    <property type="match status" value="1"/>
</dbReference>
<proteinExistence type="predicted"/>
<dbReference type="SUPFAM" id="SSF56176">
    <property type="entry name" value="FAD-binding/transporter-associated domain-like"/>
    <property type="match status" value="1"/>
</dbReference>
<dbReference type="InterPro" id="IPR051312">
    <property type="entry name" value="Diverse_Substr_Oxidored"/>
</dbReference>
<gene>
    <name evidence="5" type="ORF">SGFS_017990</name>
</gene>
<evidence type="ECO:0000256" key="1">
    <source>
        <dbReference type="ARBA" id="ARBA00022630"/>
    </source>
</evidence>
<evidence type="ECO:0000259" key="4">
    <source>
        <dbReference type="PROSITE" id="PS51387"/>
    </source>
</evidence>